<feature type="domain" description="Fibronectin type-III" evidence="2">
    <location>
        <begin position="186"/>
        <end position="271"/>
    </location>
</feature>
<keyword evidence="4" id="KW-1185">Reference proteome</keyword>
<dbReference type="SUPFAM" id="SSF51445">
    <property type="entry name" value="(Trans)glycosidases"/>
    <property type="match status" value="1"/>
</dbReference>
<dbReference type="RefSeq" id="WP_169659895.1">
    <property type="nucleotide sequence ID" value="NZ_JABANE010000109.1"/>
</dbReference>
<dbReference type="AlphaFoldDB" id="A0A7X9RZJ6"/>
<dbReference type="Proteomes" id="UP000576082">
    <property type="component" value="Unassembled WGS sequence"/>
</dbReference>
<proteinExistence type="predicted"/>
<dbReference type="InterPro" id="IPR032260">
    <property type="entry name" value="DUF5060"/>
</dbReference>
<dbReference type="InterPro" id="IPR017853">
    <property type="entry name" value="GH"/>
</dbReference>
<dbReference type="EMBL" id="JABANE010000109">
    <property type="protein sequence ID" value="NME71687.1"/>
    <property type="molecule type" value="Genomic_DNA"/>
</dbReference>
<dbReference type="GO" id="GO:0016985">
    <property type="term" value="F:mannan endo-1,4-beta-mannosidase activity"/>
    <property type="evidence" value="ECO:0007669"/>
    <property type="project" value="TreeGrafter"/>
</dbReference>
<dbReference type="InterPro" id="IPR013783">
    <property type="entry name" value="Ig-like_fold"/>
</dbReference>
<dbReference type="Pfam" id="PF18962">
    <property type="entry name" value="Por_Secre_tail"/>
    <property type="match status" value="1"/>
</dbReference>
<dbReference type="GO" id="GO:0005576">
    <property type="term" value="C:extracellular region"/>
    <property type="evidence" value="ECO:0007669"/>
    <property type="project" value="UniProtKB-SubCell"/>
</dbReference>
<feature type="chain" id="PRO_5031048064" evidence="1">
    <location>
        <begin position="20"/>
        <end position="913"/>
    </location>
</feature>
<dbReference type="Pfam" id="PF00041">
    <property type="entry name" value="fn3"/>
    <property type="match status" value="1"/>
</dbReference>
<sequence>MKCITTKVQFLLMTSLLLALCNIEINAHQRVFLSDWEQSTLNFQASNNASYTTVNNPSQDAVNSSSQVGKFVSTAYQWDFLSLNLSEEIDFENYPVYKLKVRTSAVGTIMMKFEDGPSGSYVARYATPSTTNQWEELTFDFSGIANGNYGKMIITFDYTSTTAGVEWYLGDFVKAKQNVDTTRPTQPQGLTVTNSSSKSVSLQWNASSDNVGVIGYVIYKNNTEVGRSNTTSFEVSQLNANSNYTFTVSAYDLVGNESGKSNTVNATTQNMGNGNFITSVSLQRTSMNLYDDLEVDIQLNARYSDPYNPNNIKTDMVLITPSGKELVVPCFYYSGVSRNSLWKGRFTPQETGQYQLVVDVEKAQNSQRSGVYTFTVNNSYNDGFLHTNEASFYNLKFDSDRKFRGIGENFAWEARLDLGDDQTFTYDYFFQQMKSKNANFIRTWMCPWNLPLEWKKTDFGRYTDGNETYNSSAIARMDWMLDQASQNGIYIMLTLDYHGALLEEPDYWGGNNYWKDHNYYSGNGGPISDHKAFFTNESAKQLYKNRLRYIIARWGYHTNIGAIELFNEVDNLIRDENFNANDIEAWHNEMSTYLKSIDPYNHIVTTSITGAEINNMFHQPNLDLIQSHPYGPVEGVISAIQTLTDRYNKPYVAGEFADDWVAPTSQTMADFQKSFHRGLWTALFQPTPILPMTWWWEDFTYEGFNDELTAVSAYSDIMLQAMNDQEQTLTITGNDNIDKMGVKAGDKLFVYFYNKSTTTRSPNMTISGVDNQLYYVTSFNTTTGIMQNEASVLGSNRQLVIGLQNLQAGKDIAYIIQKGSYYLSQSNQRQQYLEQADQLKIYPNPSTGIINLEKPEDYHHLTIYTALGREILSVDLDSAREKISLNDQEKGVYLLKFFDVNGNTTIRKVLLNK</sequence>
<reference evidence="3 4" key="1">
    <citation type="submission" date="2020-04" db="EMBL/GenBank/DDBJ databases">
        <title>Flammeovirga sp. SR4, a novel species isolated from seawater.</title>
        <authorList>
            <person name="Wang X."/>
        </authorList>
    </citation>
    <scope>NUCLEOTIDE SEQUENCE [LARGE SCALE GENOMIC DNA]</scope>
    <source>
        <strain evidence="3 4">ATCC 23126</strain>
    </source>
</reference>
<dbReference type="Pfam" id="PF16586">
    <property type="entry name" value="DUF5060"/>
    <property type="match status" value="1"/>
</dbReference>
<dbReference type="NCBIfam" id="TIGR04183">
    <property type="entry name" value="Por_Secre_tail"/>
    <property type="match status" value="1"/>
</dbReference>
<name>A0A7X9RZJ6_9BACT</name>
<dbReference type="SUPFAM" id="SSF49265">
    <property type="entry name" value="Fibronectin type III"/>
    <property type="match status" value="1"/>
</dbReference>
<dbReference type="InterPro" id="IPR045053">
    <property type="entry name" value="MAN-like"/>
</dbReference>
<dbReference type="InterPro" id="IPR003961">
    <property type="entry name" value="FN3_dom"/>
</dbReference>
<evidence type="ECO:0000313" key="3">
    <source>
        <dbReference type="EMBL" id="NME71687.1"/>
    </source>
</evidence>
<evidence type="ECO:0000259" key="2">
    <source>
        <dbReference type="PROSITE" id="PS50853"/>
    </source>
</evidence>
<dbReference type="InterPro" id="IPR026444">
    <property type="entry name" value="Secre_tail"/>
</dbReference>
<gene>
    <name evidence="3" type="ORF">HHU12_27225</name>
</gene>
<evidence type="ECO:0000313" key="4">
    <source>
        <dbReference type="Proteomes" id="UP000576082"/>
    </source>
</evidence>
<dbReference type="PANTHER" id="PTHR31451:SF39">
    <property type="entry name" value="MANNAN ENDO-1,4-BETA-MANNOSIDASE 1"/>
    <property type="match status" value="1"/>
</dbReference>
<comment type="caution">
    <text evidence="3">The sequence shown here is derived from an EMBL/GenBank/DDBJ whole genome shotgun (WGS) entry which is preliminary data.</text>
</comment>
<dbReference type="PROSITE" id="PS50853">
    <property type="entry name" value="FN3"/>
    <property type="match status" value="1"/>
</dbReference>
<dbReference type="Gene3D" id="2.60.40.10">
    <property type="entry name" value="Immunoglobulins"/>
    <property type="match status" value="2"/>
</dbReference>
<dbReference type="CDD" id="cd00063">
    <property type="entry name" value="FN3"/>
    <property type="match status" value="1"/>
</dbReference>
<feature type="signal peptide" evidence="1">
    <location>
        <begin position="1"/>
        <end position="19"/>
    </location>
</feature>
<organism evidence="3 4">
    <name type="scientific">Flammeovirga aprica JL-4</name>
    <dbReference type="NCBI Taxonomy" id="694437"/>
    <lineage>
        <taxon>Bacteria</taxon>
        <taxon>Pseudomonadati</taxon>
        <taxon>Bacteroidota</taxon>
        <taxon>Cytophagia</taxon>
        <taxon>Cytophagales</taxon>
        <taxon>Flammeovirgaceae</taxon>
        <taxon>Flammeovirga</taxon>
    </lineage>
</organism>
<dbReference type="PANTHER" id="PTHR31451">
    <property type="match status" value="1"/>
</dbReference>
<dbReference type="SMART" id="SM00060">
    <property type="entry name" value="FN3"/>
    <property type="match status" value="1"/>
</dbReference>
<accession>A0A7X9RZJ6</accession>
<evidence type="ECO:0000256" key="1">
    <source>
        <dbReference type="SAM" id="SignalP"/>
    </source>
</evidence>
<dbReference type="Gene3D" id="3.20.20.80">
    <property type="entry name" value="Glycosidases"/>
    <property type="match status" value="1"/>
</dbReference>
<dbReference type="InterPro" id="IPR036116">
    <property type="entry name" value="FN3_sf"/>
</dbReference>
<protein>
    <submittedName>
        <fullName evidence="3">DUF5060 domain-containing protein</fullName>
    </submittedName>
</protein>
<keyword evidence="1" id="KW-0732">Signal</keyword>